<dbReference type="EMBL" id="QLNI01000022">
    <property type="protein sequence ID" value="RAM01828.1"/>
    <property type="molecule type" value="Genomic_DNA"/>
</dbReference>
<sequence length="79" mass="9218">MGNFVLLIDSKLQYEGESYPSRRHRVRNNLPGTRNFSPLIRKTGKLEKFIDKKLSETAATDIMRDSLNRLIRVFQHVSL</sequence>
<evidence type="ECO:0000313" key="1">
    <source>
        <dbReference type="EMBL" id="RAM01828.1"/>
    </source>
</evidence>
<organism evidence="1 2">
    <name type="scientific">Desulfobacter hydrogenophilus</name>
    <dbReference type="NCBI Taxonomy" id="2291"/>
    <lineage>
        <taxon>Bacteria</taxon>
        <taxon>Pseudomonadati</taxon>
        <taxon>Thermodesulfobacteriota</taxon>
        <taxon>Desulfobacteria</taxon>
        <taxon>Desulfobacterales</taxon>
        <taxon>Desulfobacteraceae</taxon>
        <taxon>Desulfobacter</taxon>
    </lineage>
</organism>
<dbReference type="Proteomes" id="UP000248798">
    <property type="component" value="Unassembled WGS sequence"/>
</dbReference>
<evidence type="ECO:0000313" key="2">
    <source>
        <dbReference type="Proteomes" id="UP000248798"/>
    </source>
</evidence>
<proteinExistence type="predicted"/>
<reference evidence="1 2" key="1">
    <citation type="submission" date="2018-06" db="EMBL/GenBank/DDBJ databases">
        <title>Complete Genome Sequence of Desulfobacter hydrogenophilus (DSM3380).</title>
        <authorList>
            <person name="Marietou A."/>
            <person name="Schreiber L."/>
            <person name="Marshall I."/>
            <person name="Jorgensen B."/>
        </authorList>
    </citation>
    <scope>NUCLEOTIDE SEQUENCE [LARGE SCALE GENOMIC DNA]</scope>
    <source>
        <strain evidence="1 2">DSM 3380</strain>
    </source>
</reference>
<name>A0A328FB90_9BACT</name>
<comment type="caution">
    <text evidence="1">The sequence shown here is derived from an EMBL/GenBank/DDBJ whole genome shotgun (WGS) entry which is preliminary data.</text>
</comment>
<gene>
    <name evidence="1" type="ORF">DO021_12040</name>
</gene>
<protein>
    <submittedName>
        <fullName evidence="1">Uncharacterized protein</fullName>
    </submittedName>
</protein>
<accession>A0A328FB90</accession>
<dbReference type="AlphaFoldDB" id="A0A328FB90"/>